<dbReference type="PANTHER" id="PTHR43877">
    <property type="entry name" value="AMINOALKYLPHOSPHONATE N-ACETYLTRANSFERASE-RELATED-RELATED"/>
    <property type="match status" value="1"/>
</dbReference>
<dbReference type="InterPro" id="IPR050832">
    <property type="entry name" value="Bact_Acetyltransf"/>
</dbReference>
<evidence type="ECO:0000256" key="2">
    <source>
        <dbReference type="ARBA" id="ARBA00023315"/>
    </source>
</evidence>
<comment type="caution">
    <text evidence="4">The sequence shown here is derived from an EMBL/GenBank/DDBJ whole genome shotgun (WGS) entry which is preliminary data.</text>
</comment>
<dbReference type="AlphaFoldDB" id="A0A399S0J8"/>
<dbReference type="Pfam" id="PF00583">
    <property type="entry name" value="Acetyltransf_1"/>
    <property type="match status" value="1"/>
</dbReference>
<dbReference type="Gene3D" id="3.40.630.30">
    <property type="match status" value="1"/>
</dbReference>
<dbReference type="InterPro" id="IPR000182">
    <property type="entry name" value="GNAT_dom"/>
</dbReference>
<dbReference type="GO" id="GO:0016747">
    <property type="term" value="F:acyltransferase activity, transferring groups other than amino-acyl groups"/>
    <property type="evidence" value="ECO:0007669"/>
    <property type="project" value="InterPro"/>
</dbReference>
<dbReference type="Proteomes" id="UP000266005">
    <property type="component" value="Unassembled WGS sequence"/>
</dbReference>
<dbReference type="RefSeq" id="WP_119432748.1">
    <property type="nucleotide sequence ID" value="NZ_QWGE01000004.1"/>
</dbReference>
<dbReference type="PROSITE" id="PS51186">
    <property type="entry name" value="GNAT"/>
    <property type="match status" value="1"/>
</dbReference>
<protein>
    <submittedName>
        <fullName evidence="4">GNAT family N-acetyltransferase</fullName>
    </submittedName>
</protein>
<feature type="domain" description="N-acetyltransferase" evidence="3">
    <location>
        <begin position="3"/>
        <end position="144"/>
    </location>
</feature>
<keyword evidence="5" id="KW-1185">Reference proteome</keyword>
<dbReference type="EMBL" id="QWGE01000004">
    <property type="protein sequence ID" value="RIJ36811.1"/>
    <property type="molecule type" value="Genomic_DNA"/>
</dbReference>
<evidence type="ECO:0000313" key="4">
    <source>
        <dbReference type="EMBL" id="RIJ36811.1"/>
    </source>
</evidence>
<reference evidence="5" key="1">
    <citation type="submission" date="2018-08" db="EMBL/GenBank/DDBJ databases">
        <title>Mucilaginibacter sp. MYSH2.</title>
        <authorList>
            <person name="Seo T."/>
        </authorList>
    </citation>
    <scope>NUCLEOTIDE SEQUENCE [LARGE SCALE GENOMIC DNA]</scope>
    <source>
        <strain evidence="5">KIRAN</strain>
    </source>
</reference>
<sequence>MTIQCRRATVEDIEGMSRVRLTVHENKLSDPSRVTYESYRQMIDKKGAGWVCEVGGEVVGFAIVDITSANVWALFVDPAHEAKGIGRKLHDEMLAWSFDQGLQRLWLGTSPGTRAERFYRNAGWQEVGRRANGEIKFELKQQDHGPANSRAACLKH</sequence>
<evidence type="ECO:0000313" key="5">
    <source>
        <dbReference type="Proteomes" id="UP000266005"/>
    </source>
</evidence>
<dbReference type="SUPFAM" id="SSF55729">
    <property type="entry name" value="Acyl-CoA N-acyltransferases (Nat)"/>
    <property type="match status" value="1"/>
</dbReference>
<proteinExistence type="predicted"/>
<name>A0A399S0J8_9BACT</name>
<organism evidence="4 5">
    <name type="scientific">Pontibacter oryzae</name>
    <dbReference type="NCBI Taxonomy" id="2304593"/>
    <lineage>
        <taxon>Bacteria</taxon>
        <taxon>Pseudomonadati</taxon>
        <taxon>Bacteroidota</taxon>
        <taxon>Cytophagia</taxon>
        <taxon>Cytophagales</taxon>
        <taxon>Hymenobacteraceae</taxon>
        <taxon>Pontibacter</taxon>
    </lineage>
</organism>
<dbReference type="OrthoDB" id="7356080at2"/>
<gene>
    <name evidence="4" type="ORF">D1627_13330</name>
</gene>
<keyword evidence="2" id="KW-0012">Acyltransferase</keyword>
<keyword evidence="1 4" id="KW-0808">Transferase</keyword>
<evidence type="ECO:0000256" key="1">
    <source>
        <dbReference type="ARBA" id="ARBA00022679"/>
    </source>
</evidence>
<dbReference type="InterPro" id="IPR016181">
    <property type="entry name" value="Acyl_CoA_acyltransferase"/>
</dbReference>
<evidence type="ECO:0000259" key="3">
    <source>
        <dbReference type="PROSITE" id="PS51186"/>
    </source>
</evidence>
<accession>A0A399S0J8</accession>
<dbReference type="CDD" id="cd04301">
    <property type="entry name" value="NAT_SF"/>
    <property type="match status" value="1"/>
</dbReference>